<sequence>MPPTTQALDTAEQLHFMQASLDHLSDLVVVTDATLENGGPFIVYVNQAVLNRTGYAREQLIGKSPRLFQGAETDREATGRIARALLHSEEVCEELVNYTAQGERYWVEIRIRPLLNEQGVPIYFVSTQRDVTERKRIESDLVLFRHAIDQSPSSVIITNLEGEITYVNGGFEANSGYSREEVLGRRPGFRAWAPKTEAEKHAFWSTLERGEAWRGEFVNRHKQGRKMVKRAVVSPVRNNQGEVSHYLSVEQDVTAEKDAQQRLEYLAYHDPQSGLPNRRRLQETIESCLAEPDADGYILVLFGLDDFNRIHDAYGHAFGDRLLHQVGRRLGRLLGERHEVLAHVGWEEFGMLLRTGRVDDSAILSRLTVFCEQLADTVRSFGGSLALTASAGIARVGVHGDDFETLRRSADMALNRARELGGSRVEFYLPELGQQARRRVELEAALRDAVLRDELSLAIQSQFSPDGAVRSGEVLVRWLNGPQGRPVSPGEFIPVAESSGLIKPLTLQVLSQSLQILKELARHGVQCPLSVNFSSILFHDDAFIDGVIELIGESGVAPTSLVIEITESLFIDNHAGLLDNIARLSFFGIRFSLDDFGTGYSNLAYLKKLHLSELKIDKRFVDNLPRDDDNRTIVRSILSIARQLRLKVVAEGVEMAAQADFLAAHGCDLLQGYLLHKPEPAAAWLARVMKNTQHHVKKAQKGVASKNSGAYYMRLLDEERESD</sequence>
<dbReference type="PROSITE" id="PS50112">
    <property type="entry name" value="PAS"/>
    <property type="match status" value="2"/>
</dbReference>
<evidence type="ECO:0000313" key="6">
    <source>
        <dbReference type="Proteomes" id="UP000810171"/>
    </source>
</evidence>
<feature type="domain" description="EAL" evidence="3">
    <location>
        <begin position="439"/>
        <end position="692"/>
    </location>
</feature>
<evidence type="ECO:0000259" key="3">
    <source>
        <dbReference type="PROSITE" id="PS50883"/>
    </source>
</evidence>
<feature type="domain" description="PAC" evidence="2">
    <location>
        <begin position="211"/>
        <end position="265"/>
    </location>
</feature>
<dbReference type="SMART" id="SM00267">
    <property type="entry name" value="GGDEF"/>
    <property type="match status" value="1"/>
</dbReference>
<organism evidence="5 6">
    <name type="scientific">Marinobacterium alkalitolerans</name>
    <dbReference type="NCBI Taxonomy" id="1542925"/>
    <lineage>
        <taxon>Bacteria</taxon>
        <taxon>Pseudomonadati</taxon>
        <taxon>Pseudomonadota</taxon>
        <taxon>Gammaproteobacteria</taxon>
        <taxon>Oceanospirillales</taxon>
        <taxon>Oceanospirillaceae</taxon>
        <taxon>Marinobacterium</taxon>
    </lineage>
</organism>
<dbReference type="Pfam" id="PF00563">
    <property type="entry name" value="EAL"/>
    <property type="match status" value="1"/>
</dbReference>
<feature type="domain" description="PAS" evidence="1">
    <location>
        <begin position="13"/>
        <end position="64"/>
    </location>
</feature>
<dbReference type="InterPro" id="IPR035919">
    <property type="entry name" value="EAL_sf"/>
</dbReference>
<evidence type="ECO:0000259" key="2">
    <source>
        <dbReference type="PROSITE" id="PS50113"/>
    </source>
</evidence>
<dbReference type="InterPro" id="IPR035965">
    <property type="entry name" value="PAS-like_dom_sf"/>
</dbReference>
<protein>
    <submittedName>
        <fullName evidence="5">EAL domain-containing protein</fullName>
    </submittedName>
</protein>
<evidence type="ECO:0000259" key="4">
    <source>
        <dbReference type="PROSITE" id="PS50887"/>
    </source>
</evidence>
<dbReference type="CDD" id="cd00130">
    <property type="entry name" value="PAS"/>
    <property type="match status" value="2"/>
</dbReference>
<dbReference type="InterPro" id="IPR000014">
    <property type="entry name" value="PAS"/>
</dbReference>
<feature type="domain" description="PAC" evidence="2">
    <location>
        <begin position="89"/>
        <end position="143"/>
    </location>
</feature>
<reference evidence="5 6" key="1">
    <citation type="submission" date="2020-09" db="EMBL/GenBank/DDBJ databases">
        <authorList>
            <person name="Tanuku N.R.S."/>
        </authorList>
    </citation>
    <scope>NUCLEOTIDE SEQUENCE [LARGE SCALE GENOMIC DNA]</scope>
    <source>
        <strain evidence="5 6">AK62</strain>
    </source>
</reference>
<dbReference type="NCBIfam" id="TIGR00254">
    <property type="entry name" value="GGDEF"/>
    <property type="match status" value="1"/>
</dbReference>
<gene>
    <name evidence="5" type="ORF">H9C73_15865</name>
</gene>
<evidence type="ECO:0000259" key="1">
    <source>
        <dbReference type="PROSITE" id="PS50112"/>
    </source>
</evidence>
<name>A0ABS3ZET8_9GAMM</name>
<dbReference type="InterPro" id="IPR000700">
    <property type="entry name" value="PAS-assoc_C"/>
</dbReference>
<accession>A0ABS3ZET8</accession>
<dbReference type="SMART" id="SM00052">
    <property type="entry name" value="EAL"/>
    <property type="match status" value="1"/>
</dbReference>
<dbReference type="InterPro" id="IPR043128">
    <property type="entry name" value="Rev_trsase/Diguanyl_cyclase"/>
</dbReference>
<dbReference type="PANTHER" id="PTHR44757:SF2">
    <property type="entry name" value="BIOFILM ARCHITECTURE MAINTENANCE PROTEIN MBAA"/>
    <property type="match status" value="1"/>
</dbReference>
<dbReference type="SUPFAM" id="SSF141868">
    <property type="entry name" value="EAL domain-like"/>
    <property type="match status" value="1"/>
</dbReference>
<dbReference type="PANTHER" id="PTHR44757">
    <property type="entry name" value="DIGUANYLATE CYCLASE DGCP"/>
    <property type="match status" value="1"/>
</dbReference>
<evidence type="ECO:0000313" key="5">
    <source>
        <dbReference type="EMBL" id="MBP0050199.1"/>
    </source>
</evidence>
<dbReference type="SMART" id="SM00086">
    <property type="entry name" value="PAC"/>
    <property type="match status" value="2"/>
</dbReference>
<dbReference type="PROSITE" id="PS50883">
    <property type="entry name" value="EAL"/>
    <property type="match status" value="1"/>
</dbReference>
<comment type="caution">
    <text evidence="5">The sequence shown here is derived from an EMBL/GenBank/DDBJ whole genome shotgun (WGS) entry which is preliminary data.</text>
</comment>
<dbReference type="Gene3D" id="3.30.70.270">
    <property type="match status" value="1"/>
</dbReference>
<dbReference type="SUPFAM" id="SSF55785">
    <property type="entry name" value="PYP-like sensor domain (PAS domain)"/>
    <property type="match status" value="2"/>
</dbReference>
<dbReference type="InterPro" id="IPR001633">
    <property type="entry name" value="EAL_dom"/>
</dbReference>
<dbReference type="InterPro" id="IPR001610">
    <property type="entry name" value="PAC"/>
</dbReference>
<dbReference type="SMART" id="SM00091">
    <property type="entry name" value="PAS"/>
    <property type="match status" value="2"/>
</dbReference>
<dbReference type="InterPro" id="IPR029787">
    <property type="entry name" value="Nucleotide_cyclase"/>
</dbReference>
<dbReference type="CDD" id="cd01948">
    <property type="entry name" value="EAL"/>
    <property type="match status" value="1"/>
</dbReference>
<dbReference type="CDD" id="cd01949">
    <property type="entry name" value="GGDEF"/>
    <property type="match status" value="1"/>
</dbReference>
<proteinExistence type="predicted"/>
<dbReference type="Pfam" id="PF13426">
    <property type="entry name" value="PAS_9"/>
    <property type="match status" value="2"/>
</dbReference>
<dbReference type="PROSITE" id="PS50113">
    <property type="entry name" value="PAC"/>
    <property type="match status" value="2"/>
</dbReference>
<dbReference type="Proteomes" id="UP000810171">
    <property type="component" value="Unassembled WGS sequence"/>
</dbReference>
<feature type="domain" description="GGDEF" evidence="4">
    <location>
        <begin position="295"/>
        <end position="430"/>
    </location>
</feature>
<dbReference type="Pfam" id="PF00990">
    <property type="entry name" value="GGDEF"/>
    <property type="match status" value="1"/>
</dbReference>
<dbReference type="EMBL" id="JACVEW010000042">
    <property type="protein sequence ID" value="MBP0050199.1"/>
    <property type="molecule type" value="Genomic_DNA"/>
</dbReference>
<dbReference type="InterPro" id="IPR052155">
    <property type="entry name" value="Biofilm_reg_signaling"/>
</dbReference>
<dbReference type="NCBIfam" id="TIGR00229">
    <property type="entry name" value="sensory_box"/>
    <property type="match status" value="2"/>
</dbReference>
<keyword evidence="6" id="KW-1185">Reference proteome</keyword>
<dbReference type="PROSITE" id="PS50887">
    <property type="entry name" value="GGDEF"/>
    <property type="match status" value="1"/>
</dbReference>
<dbReference type="InterPro" id="IPR000160">
    <property type="entry name" value="GGDEF_dom"/>
</dbReference>
<dbReference type="Gene3D" id="3.30.450.20">
    <property type="entry name" value="PAS domain"/>
    <property type="match status" value="2"/>
</dbReference>
<feature type="domain" description="PAS" evidence="1">
    <location>
        <begin position="140"/>
        <end position="185"/>
    </location>
</feature>
<dbReference type="RefSeq" id="WP_209288880.1">
    <property type="nucleotide sequence ID" value="NZ_JACVEW010000042.1"/>
</dbReference>
<dbReference type="SUPFAM" id="SSF55073">
    <property type="entry name" value="Nucleotide cyclase"/>
    <property type="match status" value="1"/>
</dbReference>
<dbReference type="Gene3D" id="3.20.20.450">
    <property type="entry name" value="EAL domain"/>
    <property type="match status" value="1"/>
</dbReference>